<reference evidence="4" key="1">
    <citation type="submission" date="2017-05" db="EMBL/GenBank/DDBJ databases">
        <title>Complete and WGS of Bordetella genogroups.</title>
        <authorList>
            <person name="Spilker T."/>
            <person name="Lipuma J."/>
        </authorList>
    </citation>
    <scope>NUCLEOTIDE SEQUENCE [LARGE SCALE GENOMIC DNA]</scope>
    <source>
        <strain evidence="4">AU8256</strain>
    </source>
</reference>
<sequence>MTISKWLIALICTASALAGSVVTVAVQGNSECTAVSEQQRHQRDADAAFEARPNTRGGVKGY</sequence>
<keyword evidence="2" id="KW-0732">Signal</keyword>
<evidence type="ECO:0000256" key="2">
    <source>
        <dbReference type="SAM" id="SignalP"/>
    </source>
</evidence>
<protein>
    <submittedName>
        <fullName evidence="3">Uncharacterized protein</fullName>
    </submittedName>
</protein>
<evidence type="ECO:0000313" key="4">
    <source>
        <dbReference type="Proteomes" id="UP000215633"/>
    </source>
</evidence>
<dbReference type="Proteomes" id="UP000215633">
    <property type="component" value="Unassembled WGS sequence"/>
</dbReference>
<comment type="caution">
    <text evidence="3">The sequence shown here is derived from an EMBL/GenBank/DDBJ whole genome shotgun (WGS) entry which is preliminary data.</text>
</comment>
<feature type="chain" id="PRO_5012808479" evidence="2">
    <location>
        <begin position="19"/>
        <end position="62"/>
    </location>
</feature>
<feature type="signal peptide" evidence="2">
    <location>
        <begin position="1"/>
        <end position="18"/>
    </location>
</feature>
<evidence type="ECO:0000256" key="1">
    <source>
        <dbReference type="SAM" id="MobiDB-lite"/>
    </source>
</evidence>
<dbReference type="AlphaFoldDB" id="A0A261W266"/>
<gene>
    <name evidence="3" type="ORF">CAL24_08680</name>
</gene>
<proteinExistence type="predicted"/>
<accession>A0A261W266</accession>
<evidence type="ECO:0000313" key="3">
    <source>
        <dbReference type="EMBL" id="OZI79970.1"/>
    </source>
</evidence>
<feature type="region of interest" description="Disordered" evidence="1">
    <location>
        <begin position="35"/>
        <end position="62"/>
    </location>
</feature>
<dbReference type="EMBL" id="NEVT01000003">
    <property type="protein sequence ID" value="OZI79970.1"/>
    <property type="molecule type" value="Genomic_DNA"/>
</dbReference>
<name>A0A261W266_9BORD</name>
<organism evidence="3 4">
    <name type="scientific">Bordetella genomosp. 2</name>
    <dbReference type="NCBI Taxonomy" id="1983456"/>
    <lineage>
        <taxon>Bacteria</taxon>
        <taxon>Pseudomonadati</taxon>
        <taxon>Pseudomonadota</taxon>
        <taxon>Betaproteobacteria</taxon>
        <taxon>Burkholderiales</taxon>
        <taxon>Alcaligenaceae</taxon>
        <taxon>Bordetella</taxon>
    </lineage>
</organism>
<keyword evidence="4" id="KW-1185">Reference proteome</keyword>